<evidence type="ECO:0000313" key="8">
    <source>
        <dbReference type="Proteomes" id="UP000185674"/>
    </source>
</evidence>
<name>A0A1P8EK37_9GAMM</name>
<keyword evidence="7" id="KW-0645">Protease</keyword>
<dbReference type="Pfam" id="PF01321">
    <property type="entry name" value="Creatinase_N"/>
    <property type="match status" value="1"/>
</dbReference>
<dbReference type="Gene3D" id="3.40.350.10">
    <property type="entry name" value="Creatinase/prolidase N-terminal domain"/>
    <property type="match status" value="2"/>
</dbReference>
<feature type="domain" description="Creatinase N-terminal" evidence="5">
    <location>
        <begin position="11"/>
        <end position="135"/>
    </location>
</feature>
<comment type="similarity">
    <text evidence="1">Belongs to the peptidase M24B family.</text>
</comment>
<dbReference type="SUPFAM" id="SSF55920">
    <property type="entry name" value="Creatinase/aminopeptidase"/>
    <property type="match status" value="1"/>
</dbReference>
<organism evidence="7 8">
    <name type="scientific">Acinetobacter soli</name>
    <dbReference type="NCBI Taxonomy" id="487316"/>
    <lineage>
        <taxon>Bacteria</taxon>
        <taxon>Pseudomonadati</taxon>
        <taxon>Pseudomonadota</taxon>
        <taxon>Gammaproteobacteria</taxon>
        <taxon>Moraxellales</taxon>
        <taxon>Moraxellaceae</taxon>
        <taxon>Acinetobacter</taxon>
    </lineage>
</organism>
<evidence type="ECO:0000259" key="5">
    <source>
        <dbReference type="Pfam" id="PF01321"/>
    </source>
</evidence>
<accession>A0A1P8EK37</accession>
<dbReference type="STRING" id="487316.BEN76_11390"/>
<keyword evidence="2" id="KW-0479">Metal-binding</keyword>
<dbReference type="InterPro" id="IPR000994">
    <property type="entry name" value="Pept_M24"/>
</dbReference>
<dbReference type="EMBL" id="CP016896">
    <property type="protein sequence ID" value="APV36586.1"/>
    <property type="molecule type" value="Genomic_DNA"/>
</dbReference>
<feature type="domain" description="Peptidase M24 C-terminal" evidence="6">
    <location>
        <begin position="542"/>
        <end position="600"/>
    </location>
</feature>
<dbReference type="Pfam" id="PF16188">
    <property type="entry name" value="Peptidase_M24_C"/>
    <property type="match status" value="1"/>
</dbReference>
<evidence type="ECO:0000256" key="2">
    <source>
        <dbReference type="ARBA" id="ARBA00022723"/>
    </source>
</evidence>
<keyword evidence="3" id="KW-0378">Hydrolase</keyword>
<evidence type="ECO:0000256" key="1">
    <source>
        <dbReference type="ARBA" id="ARBA00008766"/>
    </source>
</evidence>
<dbReference type="eggNOG" id="COG0006">
    <property type="taxonomic scope" value="Bacteria"/>
</dbReference>
<evidence type="ECO:0000259" key="4">
    <source>
        <dbReference type="Pfam" id="PF00557"/>
    </source>
</evidence>
<evidence type="ECO:0000259" key="6">
    <source>
        <dbReference type="Pfam" id="PF16188"/>
    </source>
</evidence>
<dbReference type="InterPro" id="IPR000587">
    <property type="entry name" value="Creatinase_N"/>
</dbReference>
<dbReference type="PANTHER" id="PTHR43763:SF6">
    <property type="entry name" value="XAA-PRO AMINOPEPTIDASE 1"/>
    <property type="match status" value="1"/>
</dbReference>
<dbReference type="AlphaFoldDB" id="A0A1P8EK37"/>
<feature type="domain" description="Peptidase M24" evidence="4">
    <location>
        <begin position="313"/>
        <end position="529"/>
    </location>
</feature>
<dbReference type="InterPro" id="IPR033740">
    <property type="entry name" value="Pept_M24B"/>
</dbReference>
<dbReference type="InterPro" id="IPR029149">
    <property type="entry name" value="Creatin/AminoP/Spt16_N"/>
</dbReference>
<proteinExistence type="inferred from homology"/>
<dbReference type="PANTHER" id="PTHR43763">
    <property type="entry name" value="XAA-PRO AMINOPEPTIDASE 1"/>
    <property type="match status" value="1"/>
</dbReference>
<sequence>MQIQQLSAQYRLAQLREQMQQHAIDAYLIPSADPHMSEYLPEHWQSRSWLSGFTGSVGMLVVTATEAGLWVDGRYWVQAAQQLAGSGIVLQKQTPDPRTSYVTWLSQHLPEGAHIAMDGEVISLQLFEQLHTTLGANYRLSTDLDLIDRIWMDRPVLPCAALYALPEQVITQSRKEKIAAIREQMTQKQCQHHFISALDDIAWILNLRGADVEFNPVFLAHLYLDDDQTVILFIDDAKLSSENKASLIRDGLQIMPYTATKEVLSQLKAGILLIDAAKISVAHAQACPAQIKRKIDLNPSSLFKAQKTPIEIEQMRQTMVKDGVALAHFFAWLEQALAEQQPITELTIDERLTQFRQQQSGFLGLSFATIAGFNQNGALPHYRATNSSFAQIQGQGLLLIDSGGQYQTGTTDITRVVPIGSPTPAQCRDYTLVLKAHIALAQTVFPEGIAAPLLDSICRKELWQAQLDYRHGTGHGVGFALNVHEGPQVLSYYAPITPYSGMKAGMITSNEPGLYREGQWGIRLENLVVNQPMADAQSDYGNFLYFETLTLCPFDYRCIDMAMLNESEHRWLNDYHTLVWEKLSPHLTGSAKDWLQRMTQQ</sequence>
<gene>
    <name evidence="7" type="ORF">BEN76_11390</name>
</gene>
<dbReference type="CDD" id="cd01085">
    <property type="entry name" value="APP"/>
    <property type="match status" value="1"/>
</dbReference>
<dbReference type="InterPro" id="IPR050422">
    <property type="entry name" value="X-Pro_aminopeptidase_P"/>
</dbReference>
<dbReference type="Pfam" id="PF00557">
    <property type="entry name" value="Peptidase_M24"/>
    <property type="match status" value="1"/>
</dbReference>
<dbReference type="GO" id="GO:0070006">
    <property type="term" value="F:metalloaminopeptidase activity"/>
    <property type="evidence" value="ECO:0007669"/>
    <property type="project" value="InterPro"/>
</dbReference>
<dbReference type="InterPro" id="IPR032416">
    <property type="entry name" value="Peptidase_M24_C"/>
</dbReference>
<reference evidence="7 8" key="1">
    <citation type="submission" date="2016-08" db="EMBL/GenBank/DDBJ databases">
        <title>Complete genome sequence of Acinetobacter baylyi strain GFJ2.</title>
        <authorList>
            <person name="Tabata M."/>
            <person name="Kuboki S."/>
            <person name="Gibu N."/>
            <person name="Kinouchi Y."/>
            <person name="Vangnai A."/>
            <person name="Kasai D."/>
            <person name="Fukuda M."/>
        </authorList>
    </citation>
    <scope>NUCLEOTIDE SEQUENCE [LARGE SCALE GENOMIC DNA]</scope>
    <source>
        <strain evidence="7 8">GFJ2</strain>
    </source>
</reference>
<dbReference type="GO" id="GO:0046872">
    <property type="term" value="F:metal ion binding"/>
    <property type="evidence" value="ECO:0007669"/>
    <property type="project" value="UniProtKB-KW"/>
</dbReference>
<dbReference type="KEGG" id="asol:BEN76_11390"/>
<dbReference type="InterPro" id="IPR036005">
    <property type="entry name" value="Creatinase/aminopeptidase-like"/>
</dbReference>
<dbReference type="FunFam" id="3.40.350.10:FF:000003">
    <property type="entry name" value="Xaa-pro aminopeptidase P"/>
    <property type="match status" value="1"/>
</dbReference>
<evidence type="ECO:0000256" key="3">
    <source>
        <dbReference type="ARBA" id="ARBA00022801"/>
    </source>
</evidence>
<dbReference type="Proteomes" id="UP000185674">
    <property type="component" value="Chromosome"/>
</dbReference>
<dbReference type="Gene3D" id="3.90.230.10">
    <property type="entry name" value="Creatinase/methionine aminopeptidase superfamily"/>
    <property type="match status" value="1"/>
</dbReference>
<dbReference type="SUPFAM" id="SSF53092">
    <property type="entry name" value="Creatinase/prolidase N-terminal domain"/>
    <property type="match status" value="1"/>
</dbReference>
<dbReference type="FunFam" id="3.90.230.10:FF:000004">
    <property type="entry name" value="xaa-Pro aminopeptidase 1 isoform X1"/>
    <property type="match status" value="1"/>
</dbReference>
<dbReference type="GO" id="GO:0005737">
    <property type="term" value="C:cytoplasm"/>
    <property type="evidence" value="ECO:0007669"/>
    <property type="project" value="UniProtKB-ARBA"/>
</dbReference>
<protein>
    <submittedName>
        <fullName evidence="7">Xaa-Pro aminopeptidase</fullName>
    </submittedName>
</protein>
<dbReference type="Pfam" id="PF16189">
    <property type="entry name" value="Creatinase_N_2"/>
    <property type="match status" value="1"/>
</dbReference>
<keyword evidence="7" id="KW-0031">Aminopeptidase</keyword>
<evidence type="ECO:0000313" key="7">
    <source>
        <dbReference type="EMBL" id="APV36586.1"/>
    </source>
</evidence>